<keyword evidence="7" id="KW-1185">Reference proteome</keyword>
<accession>A0AA39WS41</accession>
<reference evidence="6" key="1">
    <citation type="submission" date="2023-06" db="EMBL/GenBank/DDBJ databases">
        <title>Genome-scale phylogeny and comparative genomics of the fungal order Sordariales.</title>
        <authorList>
            <consortium name="Lawrence Berkeley National Laboratory"/>
            <person name="Hensen N."/>
            <person name="Bonometti L."/>
            <person name="Westerberg I."/>
            <person name="Brannstrom I.O."/>
            <person name="Guillou S."/>
            <person name="Cros-Aarteil S."/>
            <person name="Calhoun S."/>
            <person name="Haridas S."/>
            <person name="Kuo A."/>
            <person name="Mondo S."/>
            <person name="Pangilinan J."/>
            <person name="Riley R."/>
            <person name="Labutti K."/>
            <person name="Andreopoulos B."/>
            <person name="Lipzen A."/>
            <person name="Chen C."/>
            <person name="Yanf M."/>
            <person name="Daum C."/>
            <person name="Ng V."/>
            <person name="Clum A."/>
            <person name="Steindorff A."/>
            <person name="Ohm R."/>
            <person name="Martin F."/>
            <person name="Silar P."/>
            <person name="Natvig D."/>
            <person name="Lalanne C."/>
            <person name="Gautier V."/>
            <person name="Ament-Velasquez S.L."/>
            <person name="Kruys A."/>
            <person name="Hutchinson M.I."/>
            <person name="Powell A.J."/>
            <person name="Barry K."/>
            <person name="Miller A.N."/>
            <person name="Grigoriev I.V."/>
            <person name="Debuchy R."/>
            <person name="Gladieux P."/>
            <person name="Thoren M.H."/>
            <person name="Johannesson H."/>
        </authorList>
    </citation>
    <scope>NUCLEOTIDE SEQUENCE</scope>
    <source>
        <strain evidence="6">CBS 606.72</strain>
    </source>
</reference>
<keyword evidence="1" id="KW-0479">Metal-binding</keyword>
<dbReference type="InterPro" id="IPR002893">
    <property type="entry name" value="Znf_MYND"/>
</dbReference>
<keyword evidence="3" id="KW-0862">Zinc</keyword>
<evidence type="ECO:0000256" key="1">
    <source>
        <dbReference type="ARBA" id="ARBA00022723"/>
    </source>
</evidence>
<protein>
    <recommendedName>
        <fullName evidence="5">MYND-type domain-containing protein</fullName>
    </recommendedName>
</protein>
<evidence type="ECO:0000313" key="7">
    <source>
        <dbReference type="Proteomes" id="UP001175000"/>
    </source>
</evidence>
<evidence type="ECO:0000256" key="3">
    <source>
        <dbReference type="ARBA" id="ARBA00022833"/>
    </source>
</evidence>
<dbReference type="GO" id="GO:0008270">
    <property type="term" value="F:zinc ion binding"/>
    <property type="evidence" value="ECO:0007669"/>
    <property type="project" value="UniProtKB-KW"/>
</dbReference>
<sequence>MSNDTIKLVDVTTNPRRAYMMEHVPSLRTDEEKRCCRCGDPNPVFTCDQCRAIWYCSQACANYRASIHKKLCYKYRHTKPNQEDKNIHAAYFPWDGPKPFITFVGANTWPADIESQRLVERTRNNPDIGCITIDKNELTGRKLPFTLKIVYRHWEGGLVVVRCGKGPNSNIAQRITMADFQDVIDFFAFFGNQFIDPQMRPYLPLWPLRPPLLPSGGAIIHCDAILTMTQDLLDPVWDMFSIQLVDSLDPIRGHIMPPMGDISDLSRRCGMELRLLRIARPSVYTGVSEWHHIHPDPLISQQRANRRAHYLMNAFGLTHPSYDGNEVNDVLAIRTDGKDLTHVEMVAMYHVAWDVAHGVGQATPQAFAQALNTWQSKYDSHLPKISEAARLSSRSRTLPRLEQQLL</sequence>
<proteinExistence type="predicted"/>
<dbReference type="AlphaFoldDB" id="A0AA39WS41"/>
<gene>
    <name evidence="6" type="ORF">B0T14DRAFT_604145</name>
</gene>
<evidence type="ECO:0000256" key="2">
    <source>
        <dbReference type="ARBA" id="ARBA00022771"/>
    </source>
</evidence>
<keyword evidence="2 4" id="KW-0863">Zinc-finger</keyword>
<evidence type="ECO:0000256" key="4">
    <source>
        <dbReference type="PROSITE-ProRule" id="PRU00134"/>
    </source>
</evidence>
<dbReference type="PROSITE" id="PS50865">
    <property type="entry name" value="ZF_MYND_2"/>
    <property type="match status" value="1"/>
</dbReference>
<dbReference type="PROSITE" id="PS01360">
    <property type="entry name" value="ZF_MYND_1"/>
    <property type="match status" value="1"/>
</dbReference>
<dbReference type="EMBL" id="JAULSU010000004">
    <property type="protein sequence ID" value="KAK0620575.1"/>
    <property type="molecule type" value="Genomic_DNA"/>
</dbReference>
<evidence type="ECO:0000259" key="5">
    <source>
        <dbReference type="PROSITE" id="PS50865"/>
    </source>
</evidence>
<feature type="domain" description="MYND-type" evidence="5">
    <location>
        <begin position="35"/>
        <end position="72"/>
    </location>
</feature>
<organism evidence="6 7">
    <name type="scientific">Immersiella caudata</name>
    <dbReference type="NCBI Taxonomy" id="314043"/>
    <lineage>
        <taxon>Eukaryota</taxon>
        <taxon>Fungi</taxon>
        <taxon>Dikarya</taxon>
        <taxon>Ascomycota</taxon>
        <taxon>Pezizomycotina</taxon>
        <taxon>Sordariomycetes</taxon>
        <taxon>Sordariomycetidae</taxon>
        <taxon>Sordariales</taxon>
        <taxon>Lasiosphaeriaceae</taxon>
        <taxon>Immersiella</taxon>
    </lineage>
</organism>
<evidence type="ECO:0000313" key="6">
    <source>
        <dbReference type="EMBL" id="KAK0620575.1"/>
    </source>
</evidence>
<dbReference type="Proteomes" id="UP001175000">
    <property type="component" value="Unassembled WGS sequence"/>
</dbReference>
<dbReference type="Gene3D" id="6.10.140.2220">
    <property type="match status" value="1"/>
</dbReference>
<dbReference type="SUPFAM" id="SSF144232">
    <property type="entry name" value="HIT/MYND zinc finger-like"/>
    <property type="match status" value="1"/>
</dbReference>
<name>A0AA39WS41_9PEZI</name>
<comment type="caution">
    <text evidence="6">The sequence shown here is derived from an EMBL/GenBank/DDBJ whole genome shotgun (WGS) entry which is preliminary data.</text>
</comment>